<dbReference type="Proteomes" id="UP000215256">
    <property type="component" value="Chromosome 1"/>
</dbReference>
<organism evidence="1 2">
    <name type="scientific">Ochrobactrum quorumnocens</name>
    <dbReference type="NCBI Taxonomy" id="271865"/>
    <lineage>
        <taxon>Bacteria</taxon>
        <taxon>Pseudomonadati</taxon>
        <taxon>Pseudomonadota</taxon>
        <taxon>Alphaproteobacteria</taxon>
        <taxon>Hyphomicrobiales</taxon>
        <taxon>Brucellaceae</taxon>
        <taxon>Brucella/Ochrobactrum group</taxon>
        <taxon>Ochrobactrum</taxon>
    </lineage>
</organism>
<protein>
    <submittedName>
        <fullName evidence="1">Uncharacterized protein</fullName>
    </submittedName>
</protein>
<reference evidence="1 2" key="1">
    <citation type="submission" date="2017-07" db="EMBL/GenBank/DDBJ databases">
        <title>Phylogenetic study on the rhizospheric bacterium Ochrobactrum sp. A44.</title>
        <authorList>
            <person name="Krzyzanowska D.M."/>
            <person name="Ossowicki A."/>
            <person name="Rajewska M."/>
            <person name="Maciag T."/>
            <person name="Kaczynski Z."/>
            <person name="Czerwicka M."/>
            <person name="Jafra S."/>
        </authorList>
    </citation>
    <scope>NUCLEOTIDE SEQUENCE [LARGE SCALE GENOMIC DNA]</scope>
    <source>
        <strain evidence="1 2">A44</strain>
    </source>
</reference>
<sequence>MRPRFVTGLLRFRKAGFLLAAEAIPRPGRPAFDRLEK</sequence>
<proteinExistence type="predicted"/>
<evidence type="ECO:0000313" key="2">
    <source>
        <dbReference type="Proteomes" id="UP000215256"/>
    </source>
</evidence>
<evidence type="ECO:0000313" key="1">
    <source>
        <dbReference type="EMBL" id="ASV85171.1"/>
    </source>
</evidence>
<dbReference type="KEGG" id="och:CES85_0332"/>
<dbReference type="AlphaFoldDB" id="A0A248UFI9"/>
<gene>
    <name evidence="1" type="ORF">CES85_0332</name>
</gene>
<name>A0A248UFI9_9HYPH</name>
<dbReference type="EMBL" id="CP022604">
    <property type="protein sequence ID" value="ASV85171.1"/>
    <property type="molecule type" value="Genomic_DNA"/>
</dbReference>
<accession>A0A248UFI9</accession>